<accession>A0A1V9ZVC6</accession>
<evidence type="ECO:0000259" key="3">
    <source>
        <dbReference type="Pfam" id="PF12928"/>
    </source>
</evidence>
<dbReference type="GO" id="GO:0000379">
    <property type="term" value="P:tRNA-type intron splice site recognition and cleavage"/>
    <property type="evidence" value="ECO:0007669"/>
    <property type="project" value="TreeGrafter"/>
</dbReference>
<name>A0A1V9ZVC6_9STRA</name>
<keyword evidence="5" id="KW-1185">Reference proteome</keyword>
<protein>
    <recommendedName>
        <fullName evidence="3">tRNA-splicing endonuclease subunit Sen54 N-terminal domain-containing protein</fullName>
    </recommendedName>
</protein>
<dbReference type="PANTHER" id="PTHR21027:SF1">
    <property type="entry name" value="TRNA-SPLICING ENDONUCLEASE SUBUNIT SEN54"/>
    <property type="match status" value="1"/>
</dbReference>
<sequence>MEAFTRAVAASESNPVKTRSEATLDASNGLCTVQKQRGKSLFHVGFHEHQKLRLYPEEISCLAHRGVLDIYLDEKLLSLRQVNDILEAFVPRECREAYCFLRERKFFPTRHISDGEIVRPQVSSSAQIHMAYDVHGSKKIEKPLFRVAVFSWIECMPEIASIQCAMQDNVPLKLLVADGEGSFVSFQVGHRVY</sequence>
<organism evidence="4 5">
    <name type="scientific">Thraustotheca clavata</name>
    <dbReference type="NCBI Taxonomy" id="74557"/>
    <lineage>
        <taxon>Eukaryota</taxon>
        <taxon>Sar</taxon>
        <taxon>Stramenopiles</taxon>
        <taxon>Oomycota</taxon>
        <taxon>Saprolegniomycetes</taxon>
        <taxon>Saprolegniales</taxon>
        <taxon>Achlyaceae</taxon>
        <taxon>Thraustotheca</taxon>
    </lineage>
</organism>
<dbReference type="EMBL" id="JNBS01001324">
    <property type="protein sequence ID" value="OQS01944.1"/>
    <property type="molecule type" value="Genomic_DNA"/>
</dbReference>
<evidence type="ECO:0000313" key="5">
    <source>
        <dbReference type="Proteomes" id="UP000243217"/>
    </source>
</evidence>
<comment type="similarity">
    <text evidence="1">Belongs to the SEN54 family.</text>
</comment>
<dbReference type="AlphaFoldDB" id="A0A1V9ZVC6"/>
<dbReference type="Proteomes" id="UP000243217">
    <property type="component" value="Unassembled WGS sequence"/>
</dbReference>
<dbReference type="InterPro" id="IPR024337">
    <property type="entry name" value="tRNA_splic_suSen54"/>
</dbReference>
<reference evidence="4 5" key="1">
    <citation type="journal article" date="2014" name="Genome Biol. Evol.">
        <title>The secreted proteins of Achlya hypogyna and Thraustotheca clavata identify the ancestral oomycete secretome and reveal gene acquisitions by horizontal gene transfer.</title>
        <authorList>
            <person name="Misner I."/>
            <person name="Blouin N."/>
            <person name="Leonard G."/>
            <person name="Richards T.A."/>
            <person name="Lane C.E."/>
        </authorList>
    </citation>
    <scope>NUCLEOTIDE SEQUENCE [LARGE SCALE GENOMIC DNA]</scope>
    <source>
        <strain evidence="4 5">ATCC 34112</strain>
    </source>
</reference>
<evidence type="ECO:0000256" key="2">
    <source>
        <dbReference type="ARBA" id="ARBA00022694"/>
    </source>
</evidence>
<dbReference type="OrthoDB" id="408683at2759"/>
<dbReference type="GO" id="GO:0000214">
    <property type="term" value="C:tRNA-intron endonuclease complex"/>
    <property type="evidence" value="ECO:0007669"/>
    <property type="project" value="TreeGrafter"/>
</dbReference>
<feature type="domain" description="tRNA-splicing endonuclease subunit Sen54 N-terminal" evidence="3">
    <location>
        <begin position="16"/>
        <end position="71"/>
    </location>
</feature>
<gene>
    <name evidence="4" type="ORF">THRCLA_21553</name>
</gene>
<dbReference type="InterPro" id="IPR024336">
    <property type="entry name" value="tRNA_splic_suSen54_N"/>
</dbReference>
<proteinExistence type="inferred from homology"/>
<dbReference type="Pfam" id="PF12928">
    <property type="entry name" value="tRNA_int_end_N2"/>
    <property type="match status" value="1"/>
</dbReference>
<evidence type="ECO:0000313" key="4">
    <source>
        <dbReference type="EMBL" id="OQS01944.1"/>
    </source>
</evidence>
<dbReference type="PANTHER" id="PTHR21027">
    <property type="entry name" value="TRNA-SPLICING ENDONUCLEASE SUBUNIT SEN54"/>
    <property type="match status" value="1"/>
</dbReference>
<comment type="caution">
    <text evidence="4">The sequence shown here is derived from an EMBL/GenBank/DDBJ whole genome shotgun (WGS) entry which is preliminary data.</text>
</comment>
<keyword evidence="2" id="KW-0819">tRNA processing</keyword>
<evidence type="ECO:0000256" key="1">
    <source>
        <dbReference type="ARBA" id="ARBA00005736"/>
    </source>
</evidence>